<comment type="caution">
    <text evidence="1">The sequence shown here is derived from an EMBL/GenBank/DDBJ whole genome shotgun (WGS) entry which is preliminary data.</text>
</comment>
<sequence>MRLYSGLFILFAWLGFGCHSPEKSTETETKKGRVTLRGKIVATKSPLLYFPVAEHLYDIKEDRLLTEGRVDQGGNFQIQFDLDAPKVLKILGRNAYVTPGETVELAITIQKPYEGLERVQWQVKADYPGNYLYFTDTTLAPLLPPSGFSEMAETPSVNDLTAQKQLLIDQRARADSTVDHYAGQAISLGFQQWLKMKNKYAYLSALLDNLPTTDEGMFKPYPAEYLEELKGFPWNSDTSYASLPDYYYSLHRYTFQALAPKNLDDAIELIDQTYTGRNREYLYYGVILQHRRTLWGIADPEEFKRTRKNLSYLYNQIHDERFTSLLHQIDNGIPAEVPFTDSVKNLLVTDVNGKEFRLEEILKQVKTPYIYVNFWESECKPCMDDLKFYEDFANSDLTSKITYLMLSSDRDDKHHKWVNTHYRSNLPKQSSYRFKGDGYQVTKRAFNIRMQPRYTIVSERNVLFLNVPALNRYQRLSNYLKLASI</sequence>
<dbReference type="InterPro" id="IPR036249">
    <property type="entry name" value="Thioredoxin-like_sf"/>
</dbReference>
<dbReference type="EMBL" id="PTRA01000006">
    <property type="protein sequence ID" value="PQA54581.1"/>
    <property type="molecule type" value="Genomic_DNA"/>
</dbReference>
<reference evidence="2" key="1">
    <citation type="submission" date="2018-02" db="EMBL/GenBank/DDBJ databases">
        <title>Genome sequencing of Solimonas sp. HR-BB.</title>
        <authorList>
            <person name="Lee Y."/>
            <person name="Jeon C.O."/>
        </authorList>
    </citation>
    <scope>NUCLEOTIDE SEQUENCE [LARGE SCALE GENOMIC DNA]</scope>
    <source>
        <strain evidence="2">HR-U</strain>
    </source>
</reference>
<proteinExistence type="predicted"/>
<dbReference type="PROSITE" id="PS51257">
    <property type="entry name" value="PROKAR_LIPOPROTEIN"/>
    <property type="match status" value="1"/>
</dbReference>
<protein>
    <submittedName>
        <fullName evidence="1">Uncharacterized protein</fullName>
    </submittedName>
</protein>
<name>A0A2S7IGU4_9BACT</name>
<dbReference type="Proteomes" id="UP000239590">
    <property type="component" value="Unassembled WGS sequence"/>
</dbReference>
<evidence type="ECO:0000313" key="2">
    <source>
        <dbReference type="Proteomes" id="UP000239590"/>
    </source>
</evidence>
<accession>A0A2S7IGU4</accession>
<dbReference type="AlphaFoldDB" id="A0A2S7IGU4"/>
<dbReference type="SUPFAM" id="SSF52833">
    <property type="entry name" value="Thioredoxin-like"/>
    <property type="match status" value="1"/>
</dbReference>
<organism evidence="1 2">
    <name type="scientific">Siphonobacter curvatus</name>
    <dbReference type="NCBI Taxonomy" id="2094562"/>
    <lineage>
        <taxon>Bacteria</taxon>
        <taxon>Pseudomonadati</taxon>
        <taxon>Bacteroidota</taxon>
        <taxon>Cytophagia</taxon>
        <taxon>Cytophagales</taxon>
        <taxon>Cytophagaceae</taxon>
        <taxon>Siphonobacter</taxon>
    </lineage>
</organism>
<gene>
    <name evidence="1" type="ORF">C5O19_22830</name>
</gene>
<dbReference type="OrthoDB" id="6399635at2"/>
<keyword evidence="2" id="KW-1185">Reference proteome</keyword>
<dbReference type="Gene3D" id="3.40.30.10">
    <property type="entry name" value="Glutaredoxin"/>
    <property type="match status" value="1"/>
</dbReference>
<evidence type="ECO:0000313" key="1">
    <source>
        <dbReference type="EMBL" id="PQA54581.1"/>
    </source>
</evidence>
<dbReference type="RefSeq" id="WP_104715703.1">
    <property type="nucleotide sequence ID" value="NZ_PTRA01000006.1"/>
</dbReference>